<name>A0ABU8RY02_9SPHN</name>
<feature type="domain" description="Sulfatase N-terminal" evidence="7">
    <location>
        <begin position="30"/>
        <end position="437"/>
    </location>
</feature>
<gene>
    <name evidence="8" type="ORF">WG901_15045</name>
</gene>
<dbReference type="CDD" id="cd16025">
    <property type="entry name" value="PAS_like"/>
    <property type="match status" value="1"/>
</dbReference>
<dbReference type="GO" id="GO:0016787">
    <property type="term" value="F:hydrolase activity"/>
    <property type="evidence" value="ECO:0007669"/>
    <property type="project" value="UniProtKB-KW"/>
</dbReference>
<feature type="region of interest" description="Disordered" evidence="5">
    <location>
        <begin position="533"/>
        <end position="554"/>
    </location>
</feature>
<evidence type="ECO:0000313" key="9">
    <source>
        <dbReference type="Proteomes" id="UP001361239"/>
    </source>
</evidence>
<comment type="similarity">
    <text evidence="1">Belongs to the sulfatase family.</text>
</comment>
<dbReference type="PANTHER" id="PTHR42693:SF33">
    <property type="entry name" value="ARYLSULFATASE"/>
    <property type="match status" value="1"/>
</dbReference>
<dbReference type="PROSITE" id="PS00523">
    <property type="entry name" value="SULFATASE_1"/>
    <property type="match status" value="1"/>
</dbReference>
<sequence>MRKLLRPCLAVLSLLASATPALAKDAPRRPNFLIILADDLGFSDIGAFGGEIATPNLDALAARGLKLTGLHTAATCSPTRAMLLTGLDNREAGLGSMAEALTANQRGKPGYEGHLRPDAASLAERLGASGYRTLFSGKWHLGLTPAQDPHARGFQHSFAMLQGSHNHFGRDVSTDPSKIGGFTYRDNGQTLSSLPADFYSSDAFATRLIADLRASKAGVDAKKPFFAYLAFTAPHFPLQAPAETIAKYKGRYDAGYEALRTARLKRQVELGLLDAKTIPHDLDLSVPWASLTRDQKARAARRMEVYAAMVDRLDWNVGRVVQALKDSGEYDDTVILFLADNGAEGSALDDRSIPRVMARYDAADNRLENVGAATSYESIGPGWAEAATAPSWRFKAFETEGGTRVISFLAGPGVKPGISHAYASVADVAPTFLDLAKVPATTPLRGRSWTGLLGGKARTVYPASQPIGAELFGGRSLRQGDWKLLDTGDGVWRLFDLARDPGETRDLAGHEPARKAALLAAYQAYAREVGVVEPDTRQPFLNQPSPRQQPHQGE</sequence>
<keyword evidence="9" id="KW-1185">Reference proteome</keyword>
<evidence type="ECO:0000256" key="5">
    <source>
        <dbReference type="SAM" id="MobiDB-lite"/>
    </source>
</evidence>
<keyword evidence="6" id="KW-0732">Signal</keyword>
<dbReference type="Gene3D" id="3.30.1120.10">
    <property type="match status" value="1"/>
</dbReference>
<dbReference type="EMBL" id="JBBHJZ010000003">
    <property type="protein sequence ID" value="MEJ5977965.1"/>
    <property type="molecule type" value="Genomic_DNA"/>
</dbReference>
<reference evidence="8 9" key="1">
    <citation type="submission" date="2024-03" db="EMBL/GenBank/DDBJ databases">
        <authorList>
            <person name="Jo J.-H."/>
        </authorList>
    </citation>
    <scope>NUCLEOTIDE SEQUENCE [LARGE SCALE GENOMIC DNA]</scope>
    <source>
        <strain evidence="8 9">PS1R-30</strain>
    </source>
</reference>
<dbReference type="RefSeq" id="WP_339587912.1">
    <property type="nucleotide sequence ID" value="NZ_JBBHJZ010000003.1"/>
</dbReference>
<proteinExistence type="inferred from homology"/>
<dbReference type="PANTHER" id="PTHR42693">
    <property type="entry name" value="ARYLSULFATASE FAMILY MEMBER"/>
    <property type="match status" value="1"/>
</dbReference>
<evidence type="ECO:0000256" key="3">
    <source>
        <dbReference type="ARBA" id="ARBA00022801"/>
    </source>
</evidence>
<dbReference type="SUPFAM" id="SSF53649">
    <property type="entry name" value="Alkaline phosphatase-like"/>
    <property type="match status" value="1"/>
</dbReference>
<keyword evidence="4" id="KW-0106">Calcium</keyword>
<dbReference type="Pfam" id="PF00884">
    <property type="entry name" value="Sulfatase"/>
    <property type="match status" value="1"/>
</dbReference>
<accession>A0ABU8RY02</accession>
<protein>
    <submittedName>
        <fullName evidence="8">Arylsulfatase</fullName>
        <ecNumber evidence="8">3.1.6.-</ecNumber>
    </submittedName>
</protein>
<dbReference type="Gene3D" id="3.40.720.10">
    <property type="entry name" value="Alkaline Phosphatase, subunit A"/>
    <property type="match status" value="1"/>
</dbReference>
<evidence type="ECO:0000313" key="8">
    <source>
        <dbReference type="EMBL" id="MEJ5977965.1"/>
    </source>
</evidence>
<dbReference type="InterPro" id="IPR050738">
    <property type="entry name" value="Sulfatase"/>
</dbReference>
<keyword evidence="3 8" id="KW-0378">Hydrolase</keyword>
<dbReference type="Proteomes" id="UP001361239">
    <property type="component" value="Unassembled WGS sequence"/>
</dbReference>
<evidence type="ECO:0000259" key="7">
    <source>
        <dbReference type="Pfam" id="PF00884"/>
    </source>
</evidence>
<evidence type="ECO:0000256" key="1">
    <source>
        <dbReference type="ARBA" id="ARBA00008779"/>
    </source>
</evidence>
<evidence type="ECO:0000256" key="2">
    <source>
        <dbReference type="ARBA" id="ARBA00022723"/>
    </source>
</evidence>
<feature type="signal peptide" evidence="6">
    <location>
        <begin position="1"/>
        <end position="23"/>
    </location>
</feature>
<dbReference type="InterPro" id="IPR017850">
    <property type="entry name" value="Alkaline_phosphatase_core_sf"/>
</dbReference>
<feature type="compositionally biased region" description="Polar residues" evidence="5">
    <location>
        <begin position="539"/>
        <end position="554"/>
    </location>
</feature>
<dbReference type="InterPro" id="IPR024607">
    <property type="entry name" value="Sulfatase_CS"/>
</dbReference>
<feature type="chain" id="PRO_5047260429" evidence="6">
    <location>
        <begin position="24"/>
        <end position="554"/>
    </location>
</feature>
<dbReference type="PROSITE" id="PS00149">
    <property type="entry name" value="SULFATASE_2"/>
    <property type="match status" value="1"/>
</dbReference>
<dbReference type="InterPro" id="IPR000917">
    <property type="entry name" value="Sulfatase_N"/>
</dbReference>
<organism evidence="8 9">
    <name type="scientific">Novosphingobium anseongense</name>
    <dbReference type="NCBI Taxonomy" id="3133436"/>
    <lineage>
        <taxon>Bacteria</taxon>
        <taxon>Pseudomonadati</taxon>
        <taxon>Pseudomonadota</taxon>
        <taxon>Alphaproteobacteria</taxon>
        <taxon>Sphingomonadales</taxon>
        <taxon>Sphingomonadaceae</taxon>
        <taxon>Novosphingobium</taxon>
    </lineage>
</organism>
<dbReference type="EC" id="3.1.6.-" evidence="8"/>
<evidence type="ECO:0000256" key="6">
    <source>
        <dbReference type="SAM" id="SignalP"/>
    </source>
</evidence>
<evidence type="ECO:0000256" key="4">
    <source>
        <dbReference type="ARBA" id="ARBA00022837"/>
    </source>
</evidence>
<keyword evidence="2" id="KW-0479">Metal-binding</keyword>
<comment type="caution">
    <text evidence="8">The sequence shown here is derived from an EMBL/GenBank/DDBJ whole genome shotgun (WGS) entry which is preliminary data.</text>
</comment>